<feature type="binding site" evidence="8">
    <location>
        <position position="369"/>
    </location>
    <ligand>
        <name>[4Fe-4S] cluster</name>
        <dbReference type="ChEBI" id="CHEBI:49883"/>
        <label>1</label>
    </ligand>
</feature>
<dbReference type="EMBL" id="JAPQFJ010000012">
    <property type="protein sequence ID" value="MCY6959324.1"/>
    <property type="molecule type" value="Genomic_DNA"/>
</dbReference>
<evidence type="ECO:0000256" key="4">
    <source>
        <dbReference type="ARBA" id="ARBA00022737"/>
    </source>
</evidence>
<dbReference type="Pfam" id="PF13375">
    <property type="entry name" value="RnfC_N"/>
    <property type="match status" value="1"/>
</dbReference>
<dbReference type="InterPro" id="IPR010208">
    <property type="entry name" value="Ion_transpt_RnfC/RsxC"/>
</dbReference>
<keyword evidence="8" id="KW-1003">Cell membrane</keyword>
<evidence type="ECO:0000256" key="6">
    <source>
        <dbReference type="ARBA" id="ARBA00023004"/>
    </source>
</evidence>
<dbReference type="InterPro" id="IPR011538">
    <property type="entry name" value="Nuo51_FMN-bd"/>
</dbReference>
<dbReference type="HAMAP" id="MF_00461">
    <property type="entry name" value="RsxC_RnfC"/>
    <property type="match status" value="1"/>
</dbReference>
<dbReference type="Pfam" id="PF13237">
    <property type="entry name" value="Fer4_10"/>
    <property type="match status" value="1"/>
</dbReference>
<dbReference type="PROSITE" id="PS51379">
    <property type="entry name" value="4FE4S_FER_2"/>
    <property type="match status" value="1"/>
</dbReference>
<keyword evidence="8" id="KW-0472">Membrane</keyword>
<comment type="similarity">
    <text evidence="8">Belongs to the 4Fe4S bacterial-type ferredoxin family. RnfC subfamily.</text>
</comment>
<dbReference type="Pfam" id="PF01512">
    <property type="entry name" value="Complex1_51K"/>
    <property type="match status" value="1"/>
</dbReference>
<feature type="domain" description="4Fe-4S ferredoxin-type" evidence="9">
    <location>
        <begin position="356"/>
        <end position="386"/>
    </location>
</feature>
<feature type="binding site" evidence="8">
    <location>
        <position position="411"/>
    </location>
    <ligand>
        <name>[4Fe-4S] cluster</name>
        <dbReference type="ChEBI" id="CHEBI:49883"/>
        <label>2</label>
    </ligand>
</feature>
<evidence type="ECO:0000256" key="8">
    <source>
        <dbReference type="HAMAP-Rule" id="MF_00461"/>
    </source>
</evidence>
<feature type="binding site" evidence="8">
    <location>
        <position position="376"/>
    </location>
    <ligand>
        <name>[4Fe-4S] cluster</name>
        <dbReference type="ChEBI" id="CHEBI:49883"/>
        <label>2</label>
    </ligand>
</feature>
<reference evidence="10" key="1">
    <citation type="submission" date="2022-12" db="EMBL/GenBank/DDBJ databases">
        <title>Clostridium sp. nov., isolated from industrial wastewater.</title>
        <authorList>
            <person name="Jiayan W."/>
        </authorList>
    </citation>
    <scope>NUCLEOTIDE SEQUENCE</scope>
    <source>
        <strain evidence="10">ZC22-4</strain>
    </source>
</reference>
<keyword evidence="4 8" id="KW-0677">Repeat</keyword>
<feature type="binding site" evidence="8">
    <location>
        <position position="405"/>
    </location>
    <ligand>
        <name>[4Fe-4S] cluster</name>
        <dbReference type="ChEBI" id="CHEBI:49883"/>
        <label>2</label>
    </ligand>
</feature>
<evidence type="ECO:0000259" key="9">
    <source>
        <dbReference type="PROSITE" id="PS51379"/>
    </source>
</evidence>
<dbReference type="InterPro" id="IPR037225">
    <property type="entry name" value="Nuo51_FMN-bd_sf"/>
</dbReference>
<dbReference type="Proteomes" id="UP001144612">
    <property type="component" value="Unassembled WGS sequence"/>
</dbReference>
<proteinExistence type="inferred from homology"/>
<dbReference type="InterPro" id="IPR026902">
    <property type="entry name" value="RnfC_N"/>
</dbReference>
<comment type="subunit">
    <text evidence="8">The complex is composed of six subunits: RnfA, RnfB, RnfC, RnfD, RnfE and RnfG.</text>
</comment>
<keyword evidence="3 8" id="KW-0479">Metal-binding</keyword>
<dbReference type="PROSITE" id="PS00198">
    <property type="entry name" value="4FE4S_FER_1"/>
    <property type="match status" value="2"/>
</dbReference>
<dbReference type="SUPFAM" id="SSF46548">
    <property type="entry name" value="alpha-helical ferredoxin"/>
    <property type="match status" value="1"/>
</dbReference>
<dbReference type="InterPro" id="IPR019554">
    <property type="entry name" value="Soluble_ligand-bd"/>
</dbReference>
<evidence type="ECO:0000256" key="5">
    <source>
        <dbReference type="ARBA" id="ARBA00022982"/>
    </source>
</evidence>
<feature type="binding site" evidence="8">
    <location>
        <position position="372"/>
    </location>
    <ligand>
        <name>[4Fe-4S] cluster</name>
        <dbReference type="ChEBI" id="CHEBI:49883"/>
        <label>1</label>
    </ligand>
</feature>
<dbReference type="Gene3D" id="3.40.50.11540">
    <property type="entry name" value="NADH-ubiquinone oxidoreductase 51kDa subunit"/>
    <property type="match status" value="1"/>
</dbReference>
<keyword evidence="6 8" id="KW-0408">Iron</keyword>
<dbReference type="InterPro" id="IPR017900">
    <property type="entry name" value="4Fe4S_Fe_S_CS"/>
</dbReference>
<evidence type="ECO:0000256" key="2">
    <source>
        <dbReference type="ARBA" id="ARBA00022485"/>
    </source>
</evidence>
<keyword evidence="11" id="KW-1185">Reference proteome</keyword>
<comment type="function">
    <text evidence="8">Part of a membrane-bound complex that couples electron transfer with translocation of ions across the membrane.</text>
</comment>
<protein>
    <recommendedName>
        <fullName evidence="8">Ion-translocating oxidoreductase complex subunit C</fullName>
        <ecNumber evidence="8">7.-.-.-</ecNumber>
    </recommendedName>
    <alternativeName>
        <fullName evidence="8">Rnf electron transport complex subunit C</fullName>
    </alternativeName>
</protein>
<dbReference type="Gene3D" id="3.30.70.20">
    <property type="match status" value="1"/>
</dbReference>
<feature type="binding site" evidence="8">
    <location>
        <position position="366"/>
    </location>
    <ligand>
        <name>[4Fe-4S] cluster</name>
        <dbReference type="ChEBI" id="CHEBI:49883"/>
        <label>1</label>
    </ligand>
</feature>
<evidence type="ECO:0000256" key="3">
    <source>
        <dbReference type="ARBA" id="ARBA00022723"/>
    </source>
</evidence>
<evidence type="ECO:0000313" key="10">
    <source>
        <dbReference type="EMBL" id="MCY6959324.1"/>
    </source>
</evidence>
<dbReference type="NCBIfam" id="NF003454">
    <property type="entry name" value="PRK05035.1"/>
    <property type="match status" value="1"/>
</dbReference>
<name>A0ABT4DAH9_9CLOT</name>
<keyword evidence="8" id="KW-1278">Translocase</keyword>
<dbReference type="InterPro" id="IPR017896">
    <property type="entry name" value="4Fe4S_Fe-S-bd"/>
</dbReference>
<comment type="caution">
    <text evidence="10">The sequence shown here is derived from an EMBL/GenBank/DDBJ whole genome shotgun (WGS) entry which is preliminary data.</text>
</comment>
<feature type="binding site" evidence="8">
    <location>
        <position position="415"/>
    </location>
    <ligand>
        <name>[4Fe-4S] cluster</name>
        <dbReference type="ChEBI" id="CHEBI:49883"/>
        <label>1</label>
    </ligand>
</feature>
<dbReference type="PANTHER" id="PTHR43034:SF2">
    <property type="entry name" value="ION-TRANSLOCATING OXIDOREDUCTASE COMPLEX SUBUNIT C"/>
    <property type="match status" value="1"/>
</dbReference>
<sequence>METLTFKRGVHPPHGKYLTEKKPIEDLQPKDLLVFPMSQHIGAPAECLVKKGDRVLVGQKIGQASGFISANIHSSVSGTVKDVKPVLTAGGTKSLAVIVENDGQYEEIEFTKPKNYNEMSKEEIAEIIKEAGVVGMGGACFPTNVKLIPPPDKNIDSIVINGAECEPYLTCDHRLMLEETEKIVEGLKIILHMHPQAKGYIGIEDNKPDAIQAMEKAVKDIPNISVKALKTKYPQGAEKQLIYAITNREVPSGKLPADAGCIVQNITTLHEIYQAVVLGRPSMTRVVTITGEAVNDPKNLRVRNGMSFKELVEACGGFKEDPIKVISGGPMMGMAISSLDVPVMKGSSGILCLTSKQAVLPQESSCIRCGRCVQACPMFLIPSALDSVGRRKDYEAFEEGNGLDCIECGSCTFVCPAKRHLIQSIRTSKRTVLANKRKK</sequence>
<dbReference type="RefSeq" id="WP_268061751.1">
    <property type="nucleotide sequence ID" value="NZ_JAPQFJ010000012.1"/>
</dbReference>
<dbReference type="SUPFAM" id="SSF142019">
    <property type="entry name" value="Nqo1 FMN-binding domain-like"/>
    <property type="match status" value="1"/>
</dbReference>
<comment type="subcellular location">
    <subcellularLocation>
        <location evidence="8">Cell membrane</location>
        <topology evidence="8">Peripheral membrane protein</topology>
    </subcellularLocation>
</comment>
<evidence type="ECO:0000313" key="11">
    <source>
        <dbReference type="Proteomes" id="UP001144612"/>
    </source>
</evidence>
<keyword evidence="5 8" id="KW-0249">Electron transport</keyword>
<evidence type="ECO:0000256" key="7">
    <source>
        <dbReference type="ARBA" id="ARBA00023014"/>
    </source>
</evidence>
<organism evidence="10 11">
    <name type="scientific">Clostridium brassicae</name>
    <dbReference type="NCBI Taxonomy" id="2999072"/>
    <lineage>
        <taxon>Bacteria</taxon>
        <taxon>Bacillati</taxon>
        <taxon>Bacillota</taxon>
        <taxon>Clostridia</taxon>
        <taxon>Eubacteriales</taxon>
        <taxon>Clostridiaceae</taxon>
        <taxon>Clostridium</taxon>
    </lineage>
</organism>
<dbReference type="Gene3D" id="3.10.20.600">
    <property type="match status" value="1"/>
</dbReference>
<gene>
    <name evidence="10" type="primary">rsxC</name>
    <name evidence="8" type="synonym">rnfC</name>
    <name evidence="10" type="ORF">OW729_11970</name>
</gene>
<dbReference type="EC" id="7.-.-.-" evidence="8"/>
<dbReference type="PANTHER" id="PTHR43034">
    <property type="entry name" value="ION-TRANSLOCATING OXIDOREDUCTASE COMPLEX SUBUNIT C"/>
    <property type="match status" value="1"/>
</dbReference>
<dbReference type="Pfam" id="PF10531">
    <property type="entry name" value="SLBB"/>
    <property type="match status" value="1"/>
</dbReference>
<keyword evidence="1 8" id="KW-0813">Transport</keyword>
<feature type="binding site" evidence="8">
    <location>
        <position position="408"/>
    </location>
    <ligand>
        <name>[4Fe-4S] cluster</name>
        <dbReference type="ChEBI" id="CHEBI:49883"/>
        <label>2</label>
    </ligand>
</feature>
<keyword evidence="7 8" id="KW-0411">Iron-sulfur</keyword>
<keyword evidence="2 8" id="KW-0004">4Fe-4S</keyword>
<comment type="cofactor">
    <cofactor evidence="8">
        <name>[4Fe-4S] cluster</name>
        <dbReference type="ChEBI" id="CHEBI:49883"/>
    </cofactor>
    <text evidence="8">Binds 2 [4Fe-4S] clusters per subunit.</text>
</comment>
<dbReference type="NCBIfam" id="TIGR01945">
    <property type="entry name" value="rnfC"/>
    <property type="match status" value="1"/>
</dbReference>
<accession>A0ABT4DAH9</accession>
<evidence type="ECO:0000256" key="1">
    <source>
        <dbReference type="ARBA" id="ARBA00022448"/>
    </source>
</evidence>